<evidence type="ECO:0000256" key="2">
    <source>
        <dbReference type="SAM" id="Coils"/>
    </source>
</evidence>
<dbReference type="SUPFAM" id="SSF103642">
    <property type="entry name" value="Sec-C motif"/>
    <property type="match status" value="1"/>
</dbReference>
<gene>
    <name evidence="3" type="ORF">BT1A1_2878</name>
</gene>
<evidence type="ECO:0000313" key="4">
    <source>
        <dbReference type="Proteomes" id="UP000040576"/>
    </source>
</evidence>
<dbReference type="PROSITE" id="PS50005">
    <property type="entry name" value="TPR"/>
    <property type="match status" value="1"/>
</dbReference>
<name>A0A090KVB7_9BACI</name>
<dbReference type="Pfam" id="PF14559">
    <property type="entry name" value="TPR_19"/>
    <property type="match status" value="1"/>
</dbReference>
<dbReference type="AlphaFoldDB" id="A0A090KVB7"/>
<dbReference type="Gene3D" id="1.25.40.10">
    <property type="entry name" value="Tetratricopeptide repeat domain"/>
    <property type="match status" value="1"/>
</dbReference>
<keyword evidence="1" id="KW-0802">TPR repeat</keyword>
<feature type="coiled-coil region" evidence="2">
    <location>
        <begin position="36"/>
        <end position="63"/>
    </location>
</feature>
<dbReference type="InterPro" id="IPR004027">
    <property type="entry name" value="SEC_C_motif"/>
</dbReference>
<organism evidence="3 4">
    <name type="scientific">Caldibacillus thermoamylovorans</name>
    <dbReference type="NCBI Taxonomy" id="35841"/>
    <lineage>
        <taxon>Bacteria</taxon>
        <taxon>Bacillati</taxon>
        <taxon>Bacillota</taxon>
        <taxon>Bacilli</taxon>
        <taxon>Bacillales</taxon>
        <taxon>Bacillaceae</taxon>
        <taxon>Caldibacillus</taxon>
    </lineage>
</organism>
<proteinExistence type="predicted"/>
<dbReference type="SUPFAM" id="SSF81901">
    <property type="entry name" value="HCP-like"/>
    <property type="match status" value="1"/>
</dbReference>
<protein>
    <submittedName>
        <fullName evidence="3">Uncharacterized protein</fullName>
    </submittedName>
</protein>
<sequence>MKKIGRNDLCPCGSGKKYKNCCGKSNVITMESLIEKELMNVQVDLLKFALENYEEEVNEFIADWIEDLDIPEEALEMFYFFTLVWAITDFEIYGKTILEHFIDKKGSKWNRLRIRNILPTWSQAKPSVAIIEEQDENQLLTLKDIFTNEIKKVKVLEDHPVETGGIVVGILLPAGEIFIFFTSFIDLPAGLTEKVKKGVYQLFEKSDEGNPNEFLSTFYPEILHFFIFGPNPAAEDLEWLSPKHLEVAQEFQDYMEDIYDEVIIKLGVYLWHQYCLKKNPKVMKPSVYVATLRYLIDQFIPYGEWVTQNELAEEFEISSSSLSAKYRDMEKVLKEELDELEEKLANSADEMYDDFQHEGDDEFLVENFAEEEDSFINSRFSMERELLRLENETSNRDFETMDDIQTFLNQQVNQQSVKKPLSNKEKAQDLIYDAYDSTGKKRIELAKKALKLYPNIPDAYNILAELELNPLKEEQLLLKAIEVGEKELGKDFIKENKGYFWGIVSTRPYMRAKFNYADFLHENERFEEAIRQYEDLLELNPNDNQGARYELFIVYVESGLFKKAEALLKKYNETTTANGAYNLVLIELLQNGVTNKAKQLLKKAKQQNPYVLDYLLGKKDIPMYLPSHYQLGSESEAIIYADNHWTLWAGNPKLLDFLKKGK</sequence>
<keyword evidence="4" id="KW-1185">Reference proteome</keyword>
<dbReference type="InterPro" id="IPR019734">
    <property type="entry name" value="TPR_rpt"/>
</dbReference>
<evidence type="ECO:0000313" key="3">
    <source>
        <dbReference type="EMBL" id="CEE02669.1"/>
    </source>
</evidence>
<keyword evidence="2" id="KW-0175">Coiled coil</keyword>
<dbReference type="RefSeq" id="WP_072012704.1">
    <property type="nucleotide sequence ID" value="NZ_CCRF01000081.1"/>
</dbReference>
<evidence type="ECO:0000256" key="1">
    <source>
        <dbReference type="PROSITE-ProRule" id="PRU00339"/>
    </source>
</evidence>
<dbReference type="InterPro" id="IPR011990">
    <property type="entry name" value="TPR-like_helical_dom_sf"/>
</dbReference>
<dbReference type="Pfam" id="PF02810">
    <property type="entry name" value="SEC-C"/>
    <property type="match status" value="1"/>
</dbReference>
<feature type="repeat" description="TPR" evidence="1">
    <location>
        <begin position="510"/>
        <end position="543"/>
    </location>
</feature>
<dbReference type="Gene3D" id="3.10.450.50">
    <property type="match status" value="1"/>
</dbReference>
<feature type="coiled-coil region" evidence="2">
    <location>
        <begin position="323"/>
        <end position="350"/>
    </location>
</feature>
<dbReference type="EMBL" id="CCRF01000081">
    <property type="protein sequence ID" value="CEE02669.1"/>
    <property type="molecule type" value="Genomic_DNA"/>
</dbReference>
<dbReference type="Proteomes" id="UP000040576">
    <property type="component" value="Unassembled WGS sequence"/>
</dbReference>
<reference evidence="3 4" key="1">
    <citation type="submission" date="2014-07" db="EMBL/GenBank/DDBJ databases">
        <authorList>
            <person name="Wibberg Daniel"/>
        </authorList>
    </citation>
    <scope>NUCLEOTIDE SEQUENCE [LARGE SCALE GENOMIC DNA]</scope>
</reference>
<accession>A0A090KVB7</accession>